<dbReference type="InterPro" id="IPR014001">
    <property type="entry name" value="Helicase_ATP-bd"/>
</dbReference>
<evidence type="ECO:0000256" key="4">
    <source>
        <dbReference type="ARBA" id="ARBA00022806"/>
    </source>
</evidence>
<dbReference type="EMBL" id="JBBJCI010000032">
    <property type="protein sequence ID" value="KAK7254179.1"/>
    <property type="molecule type" value="Genomic_DNA"/>
</dbReference>
<dbReference type="CDD" id="cd18787">
    <property type="entry name" value="SF2_C_DEAD"/>
    <property type="match status" value="1"/>
</dbReference>
<keyword evidence="4" id="KW-0347">Helicase</keyword>
<dbReference type="InterPro" id="IPR011545">
    <property type="entry name" value="DEAD/DEAH_box_helicase_dom"/>
</dbReference>
<name>A0ABR1GDT7_AURAN</name>
<evidence type="ECO:0000256" key="1">
    <source>
        <dbReference type="ARBA" id="ARBA00012552"/>
    </source>
</evidence>
<feature type="domain" description="Helicase ATP-binding" evidence="7">
    <location>
        <begin position="126"/>
        <end position="301"/>
    </location>
</feature>
<dbReference type="PROSITE" id="PS51194">
    <property type="entry name" value="HELICASE_CTER"/>
    <property type="match status" value="1"/>
</dbReference>
<dbReference type="InterPro" id="IPR027417">
    <property type="entry name" value="P-loop_NTPase"/>
</dbReference>
<dbReference type="InterPro" id="IPR044742">
    <property type="entry name" value="DEAD/DEAH_RhlB"/>
</dbReference>
<dbReference type="InterPro" id="IPR001650">
    <property type="entry name" value="Helicase_C-like"/>
</dbReference>
<gene>
    <name evidence="9" type="primary">DBP3</name>
    <name evidence="9" type="ORF">SO694_00008520</name>
</gene>
<dbReference type="SUPFAM" id="SSF52540">
    <property type="entry name" value="P-loop containing nucleoside triphosphate hydrolases"/>
    <property type="match status" value="1"/>
</dbReference>
<dbReference type="Pfam" id="PF00270">
    <property type="entry name" value="DEAD"/>
    <property type="match status" value="1"/>
</dbReference>
<evidence type="ECO:0000256" key="3">
    <source>
        <dbReference type="ARBA" id="ARBA00022801"/>
    </source>
</evidence>
<sequence>MVSEEKITKKLTKKLGREPTADEVAKKMKKMLKKAAKKAEAASPAKTEKKRKAEEAHPSKDTKKPKTDAESWRAAQRVAVTPAAASAKYAPATTWASARSMVDGDLVALCEAKGWPGPTPIQAQCWPILCDDRDVVAVAETGSGKTLGFGMPALSKFKQALAGRGKRQPAMLVLAPTRELANQSFEVLQEFCGKVGATAAVAYGGVPKHEQKREIAKCAALVATPGRLNDFIQEGSVDLSKVSFFCLDEADRMLDMGFVQEVKKIAAACANPEKLTAMFSATWPTEVQNIASEFLKPDFVRVNVGAERGADEGPEANKRIDQSVIVTEERSRDGRLLEILKQRYQSGTSASYATARLIVFGLYKKECARLETFLNSKKWKCVAIHGDMSQAARNQAFEDFKSGAVPLLVATDVAARGLDIPNVELVVNFSFPLTIEDYVHRIGRTGRAGKTGTAITLFHGEGHEKALAGALQNVLRGADMPVPKELLKFGSTVKKKQDKNYGAFGPKRGMEGKTATKITFD</sequence>
<feature type="compositionally biased region" description="Basic residues" evidence="6">
    <location>
        <begin position="27"/>
        <end position="36"/>
    </location>
</feature>
<keyword evidence="2" id="KW-0547">Nucleotide-binding</keyword>
<reference evidence="9 10" key="1">
    <citation type="submission" date="2024-03" db="EMBL/GenBank/DDBJ databases">
        <title>Aureococcus anophagefferens CCMP1851 and Kratosvirus quantuckense: Draft genome of a second virus-susceptible host strain in the model system.</title>
        <authorList>
            <person name="Chase E."/>
            <person name="Truchon A.R."/>
            <person name="Schepens W."/>
            <person name="Wilhelm S.W."/>
        </authorList>
    </citation>
    <scope>NUCLEOTIDE SEQUENCE [LARGE SCALE GENOMIC DNA]</scope>
    <source>
        <strain evidence="9 10">CCMP1851</strain>
    </source>
</reference>
<feature type="region of interest" description="Disordered" evidence="6">
    <location>
        <begin position="1"/>
        <end position="75"/>
    </location>
</feature>
<feature type="compositionally biased region" description="Basic and acidic residues" evidence="6">
    <location>
        <begin position="15"/>
        <end position="26"/>
    </location>
</feature>
<dbReference type="SMART" id="SM00487">
    <property type="entry name" value="DEXDc"/>
    <property type="match status" value="1"/>
</dbReference>
<evidence type="ECO:0000313" key="9">
    <source>
        <dbReference type="EMBL" id="KAK7254179.1"/>
    </source>
</evidence>
<evidence type="ECO:0000259" key="7">
    <source>
        <dbReference type="PROSITE" id="PS51192"/>
    </source>
</evidence>
<dbReference type="PROSITE" id="PS51192">
    <property type="entry name" value="HELICASE_ATP_BIND_1"/>
    <property type="match status" value="1"/>
</dbReference>
<protein>
    <recommendedName>
        <fullName evidence="1">RNA helicase</fullName>
        <ecNumber evidence="1">3.6.4.13</ecNumber>
    </recommendedName>
</protein>
<dbReference type="EC" id="3.6.4.13" evidence="1"/>
<dbReference type="PANTHER" id="PTHR47958">
    <property type="entry name" value="ATP-DEPENDENT RNA HELICASE DBP3"/>
    <property type="match status" value="1"/>
</dbReference>
<evidence type="ECO:0000256" key="2">
    <source>
        <dbReference type="ARBA" id="ARBA00022741"/>
    </source>
</evidence>
<dbReference type="Pfam" id="PF00271">
    <property type="entry name" value="Helicase_C"/>
    <property type="match status" value="1"/>
</dbReference>
<evidence type="ECO:0000259" key="8">
    <source>
        <dbReference type="PROSITE" id="PS51194"/>
    </source>
</evidence>
<dbReference type="CDD" id="cd00268">
    <property type="entry name" value="DEADc"/>
    <property type="match status" value="1"/>
</dbReference>
<dbReference type="Proteomes" id="UP001363151">
    <property type="component" value="Unassembled WGS sequence"/>
</dbReference>
<dbReference type="InterPro" id="IPR036388">
    <property type="entry name" value="WH-like_DNA-bd_sf"/>
</dbReference>
<accession>A0ABR1GDT7</accession>
<feature type="domain" description="Helicase C-terminal" evidence="8">
    <location>
        <begin position="319"/>
        <end position="490"/>
    </location>
</feature>
<keyword evidence="5" id="KW-0067">ATP-binding</keyword>
<dbReference type="Gene3D" id="3.40.50.300">
    <property type="entry name" value="P-loop containing nucleotide triphosphate hydrolases"/>
    <property type="match status" value="2"/>
</dbReference>
<comment type="caution">
    <text evidence="9">The sequence shown here is derived from an EMBL/GenBank/DDBJ whole genome shotgun (WGS) entry which is preliminary data.</text>
</comment>
<evidence type="ECO:0000256" key="6">
    <source>
        <dbReference type="SAM" id="MobiDB-lite"/>
    </source>
</evidence>
<evidence type="ECO:0000256" key="5">
    <source>
        <dbReference type="ARBA" id="ARBA00022840"/>
    </source>
</evidence>
<dbReference type="Gene3D" id="1.10.10.10">
    <property type="entry name" value="Winged helix-like DNA-binding domain superfamily/Winged helix DNA-binding domain"/>
    <property type="match status" value="1"/>
</dbReference>
<evidence type="ECO:0000313" key="10">
    <source>
        <dbReference type="Proteomes" id="UP001363151"/>
    </source>
</evidence>
<keyword evidence="10" id="KW-1185">Reference proteome</keyword>
<keyword evidence="3" id="KW-0378">Hydrolase</keyword>
<organism evidence="9 10">
    <name type="scientific">Aureococcus anophagefferens</name>
    <name type="common">Harmful bloom alga</name>
    <dbReference type="NCBI Taxonomy" id="44056"/>
    <lineage>
        <taxon>Eukaryota</taxon>
        <taxon>Sar</taxon>
        <taxon>Stramenopiles</taxon>
        <taxon>Ochrophyta</taxon>
        <taxon>Pelagophyceae</taxon>
        <taxon>Pelagomonadales</taxon>
        <taxon>Pelagomonadaceae</taxon>
        <taxon>Aureococcus</taxon>
    </lineage>
</organism>
<dbReference type="SMART" id="SM00490">
    <property type="entry name" value="HELICc"/>
    <property type="match status" value="1"/>
</dbReference>
<proteinExistence type="predicted"/>
<feature type="compositionally biased region" description="Basic and acidic residues" evidence="6">
    <location>
        <begin position="51"/>
        <end position="71"/>
    </location>
</feature>